<evidence type="ECO:0000259" key="1">
    <source>
        <dbReference type="Pfam" id="PF16217"/>
    </source>
</evidence>
<evidence type="ECO:0000313" key="2">
    <source>
        <dbReference type="EMBL" id="VAX26435.1"/>
    </source>
</evidence>
<dbReference type="Pfam" id="PF09471">
    <property type="entry name" value="Peptidase_M64"/>
    <property type="match status" value="2"/>
</dbReference>
<dbReference type="InterPro" id="IPR019026">
    <property type="entry name" value="Peptidase_M64_IgA"/>
</dbReference>
<dbReference type="InterPro" id="IPR038171">
    <property type="entry name" value="M64_N_sf"/>
</dbReference>
<dbReference type="Pfam" id="PF16217">
    <property type="entry name" value="M64_N"/>
    <property type="match status" value="1"/>
</dbReference>
<dbReference type="InterPro" id="IPR024079">
    <property type="entry name" value="MetalloPept_cat_dom_sf"/>
</dbReference>
<feature type="domain" description="Peptidase M64 N-terminal" evidence="1">
    <location>
        <begin position="20"/>
        <end position="139"/>
    </location>
</feature>
<dbReference type="AlphaFoldDB" id="A0A3B1D423"/>
<sequence length="421" mass="49113">MKIVIFIFVLYQSLFAQNIFSDYFEVKTLRFDYYHIGNDSTESIVFDEMIEEPIWGGRTTNLVDTLNLGDYKFTIKDAESNSIIYSQNYSTLFGEWRTTDEAKRITRSFSGSVIFPYPKNSVALEIYSRDRENNFIKLFSFDIDPDNYFIGKKTEYFFDVDTIKYSGNPTEKYDIVFIPEGYTKGNMDKFIADCDTLRDYLFRFEPFKELERKINFWAVKAPSVDSLCDVPADDEWYSTILNSSYYTFDSERYLMTTDYKRVRDVASNAPYDQIYILANSEKYGGGAIYNHYSLTVTNNPMFREIFLHELGHGIAGLADEYGYDDTYNDFYPKDVEPWEKNITTLVDFDKKWKSLVDKDTPIPTPNDPMYYDKIGAFEGAGYVNEGVYRSTYNSIMRSLTSDGFNVVSKEALKDVILFYSK</sequence>
<proteinExistence type="predicted"/>
<dbReference type="InterPro" id="IPR032625">
    <property type="entry name" value="M64_N"/>
</dbReference>
<name>A0A3B1D423_9ZZZZ</name>
<dbReference type="Gene3D" id="2.60.40.3250">
    <property type="entry name" value="Peptidase M64, N-terminal domain"/>
    <property type="match status" value="1"/>
</dbReference>
<accession>A0A3B1D423</accession>
<protein>
    <recommendedName>
        <fullName evidence="1">Peptidase M64 N-terminal domain-containing protein</fullName>
    </recommendedName>
</protein>
<gene>
    <name evidence="2" type="ORF">MNBD_IGNAVI01-82</name>
</gene>
<dbReference type="Gene3D" id="3.40.390.10">
    <property type="entry name" value="Collagenase (Catalytic Domain)"/>
    <property type="match status" value="1"/>
</dbReference>
<dbReference type="EMBL" id="UOGD01000338">
    <property type="protein sequence ID" value="VAX26435.1"/>
    <property type="molecule type" value="Genomic_DNA"/>
</dbReference>
<organism evidence="2">
    <name type="scientific">hydrothermal vent metagenome</name>
    <dbReference type="NCBI Taxonomy" id="652676"/>
    <lineage>
        <taxon>unclassified sequences</taxon>
        <taxon>metagenomes</taxon>
        <taxon>ecological metagenomes</taxon>
    </lineage>
</organism>
<dbReference type="GO" id="GO:0008237">
    <property type="term" value="F:metallopeptidase activity"/>
    <property type="evidence" value="ECO:0007669"/>
    <property type="project" value="InterPro"/>
</dbReference>
<reference evidence="2" key="1">
    <citation type="submission" date="2018-06" db="EMBL/GenBank/DDBJ databases">
        <authorList>
            <person name="Zhirakovskaya E."/>
        </authorList>
    </citation>
    <scope>NUCLEOTIDE SEQUENCE</scope>
</reference>